<evidence type="ECO:0000313" key="2">
    <source>
        <dbReference type="Proteomes" id="UP000447355"/>
    </source>
</evidence>
<comment type="caution">
    <text evidence="1">The sequence shown here is derived from an EMBL/GenBank/DDBJ whole genome shotgun (WGS) entry which is preliminary data.</text>
</comment>
<proteinExistence type="predicted"/>
<reference evidence="1" key="1">
    <citation type="submission" date="2019-12" db="EMBL/GenBank/DDBJ databases">
        <title>Novel species isolated from a subtropical stream in China.</title>
        <authorList>
            <person name="Lu H."/>
        </authorList>
    </citation>
    <scope>NUCLEOTIDE SEQUENCE [LARGE SCALE GENOMIC DNA]</scope>
    <source>
        <strain evidence="1">FT81W</strain>
    </source>
</reference>
<dbReference type="Proteomes" id="UP000447355">
    <property type="component" value="Unassembled WGS sequence"/>
</dbReference>
<evidence type="ECO:0000313" key="1">
    <source>
        <dbReference type="EMBL" id="MYM92688.1"/>
    </source>
</evidence>
<dbReference type="AlphaFoldDB" id="A0A845GI07"/>
<dbReference type="RefSeq" id="WP_161081946.1">
    <property type="nucleotide sequence ID" value="NZ_WWCX01000001.1"/>
</dbReference>
<accession>A0A845GI07</accession>
<gene>
    <name evidence="1" type="ORF">GTP90_02300</name>
</gene>
<organism evidence="1 2">
    <name type="scientific">Duganella vulcania</name>
    <dbReference type="NCBI Taxonomy" id="2692166"/>
    <lineage>
        <taxon>Bacteria</taxon>
        <taxon>Pseudomonadati</taxon>
        <taxon>Pseudomonadota</taxon>
        <taxon>Betaproteobacteria</taxon>
        <taxon>Burkholderiales</taxon>
        <taxon>Oxalobacteraceae</taxon>
        <taxon>Telluria group</taxon>
        <taxon>Duganella</taxon>
    </lineage>
</organism>
<dbReference type="EMBL" id="WWCX01000001">
    <property type="protein sequence ID" value="MYM92688.1"/>
    <property type="molecule type" value="Genomic_DNA"/>
</dbReference>
<protein>
    <submittedName>
        <fullName evidence="1">Uncharacterized protein</fullName>
    </submittedName>
</protein>
<sequence>MTTLTPNDPDYWYVHKHELEPGMVFRTTDNSLVKLDGRVPGDGTQWYVAEWCGGSWAYMDSKIEPGELIGLPQDDPAGKSGAAR</sequence>
<name>A0A845GI07_9BURK</name>